<dbReference type="EMBL" id="KV425903">
    <property type="protein sequence ID" value="KZW00108.1"/>
    <property type="molecule type" value="Genomic_DNA"/>
</dbReference>
<sequence length="79" mass="8336">MLIPLRAICAASGARSSNTRAKTCAWTSSSQKWIANSSKLLDQPDLQTRAASSSATLVQQHGQDRTTCVNRCSAAGSVL</sequence>
<gene>
    <name evidence="1" type="ORF">EXIGLDRAFT_722700</name>
</gene>
<keyword evidence="2" id="KW-1185">Reference proteome</keyword>
<protein>
    <submittedName>
        <fullName evidence="1">Uncharacterized protein</fullName>
    </submittedName>
</protein>
<accession>A0A165N298</accession>
<dbReference type="InParanoid" id="A0A165N298"/>
<proteinExistence type="predicted"/>
<dbReference type="AlphaFoldDB" id="A0A165N298"/>
<dbReference type="Proteomes" id="UP000077266">
    <property type="component" value="Unassembled WGS sequence"/>
</dbReference>
<evidence type="ECO:0000313" key="2">
    <source>
        <dbReference type="Proteomes" id="UP000077266"/>
    </source>
</evidence>
<organism evidence="1 2">
    <name type="scientific">Exidia glandulosa HHB12029</name>
    <dbReference type="NCBI Taxonomy" id="1314781"/>
    <lineage>
        <taxon>Eukaryota</taxon>
        <taxon>Fungi</taxon>
        <taxon>Dikarya</taxon>
        <taxon>Basidiomycota</taxon>
        <taxon>Agaricomycotina</taxon>
        <taxon>Agaricomycetes</taxon>
        <taxon>Auriculariales</taxon>
        <taxon>Exidiaceae</taxon>
        <taxon>Exidia</taxon>
    </lineage>
</organism>
<reference evidence="1 2" key="1">
    <citation type="journal article" date="2016" name="Mol. Biol. Evol.">
        <title>Comparative Genomics of Early-Diverging Mushroom-Forming Fungi Provides Insights into the Origins of Lignocellulose Decay Capabilities.</title>
        <authorList>
            <person name="Nagy L.G."/>
            <person name="Riley R."/>
            <person name="Tritt A."/>
            <person name="Adam C."/>
            <person name="Daum C."/>
            <person name="Floudas D."/>
            <person name="Sun H."/>
            <person name="Yadav J.S."/>
            <person name="Pangilinan J."/>
            <person name="Larsson K.H."/>
            <person name="Matsuura K."/>
            <person name="Barry K."/>
            <person name="Labutti K."/>
            <person name="Kuo R."/>
            <person name="Ohm R.A."/>
            <person name="Bhattacharya S.S."/>
            <person name="Shirouzu T."/>
            <person name="Yoshinaga Y."/>
            <person name="Martin F.M."/>
            <person name="Grigoriev I.V."/>
            <person name="Hibbett D.S."/>
        </authorList>
    </citation>
    <scope>NUCLEOTIDE SEQUENCE [LARGE SCALE GENOMIC DNA]</scope>
    <source>
        <strain evidence="1 2">HHB12029</strain>
    </source>
</reference>
<name>A0A165N298_EXIGL</name>
<evidence type="ECO:0000313" key="1">
    <source>
        <dbReference type="EMBL" id="KZW00108.1"/>
    </source>
</evidence>